<dbReference type="Pfam" id="PF00990">
    <property type="entry name" value="GGDEF"/>
    <property type="match status" value="1"/>
</dbReference>
<dbReference type="Pfam" id="PF00563">
    <property type="entry name" value="EAL"/>
    <property type="match status" value="1"/>
</dbReference>
<gene>
    <name evidence="4" type="ORF">SFMTTN_0838</name>
</gene>
<dbReference type="Pfam" id="PF00672">
    <property type="entry name" value="HAMP"/>
    <property type="match status" value="1"/>
</dbReference>
<dbReference type="EMBL" id="BGOW01000004">
    <property type="protein sequence ID" value="GBL45034.1"/>
    <property type="molecule type" value="Genomic_DNA"/>
</dbReference>
<dbReference type="SMART" id="SM00267">
    <property type="entry name" value="GGDEF"/>
    <property type="match status" value="1"/>
</dbReference>
<comment type="caution">
    <text evidence="4">The sequence shown here is derived from an EMBL/GenBank/DDBJ whole genome shotgun (WGS) entry which is preliminary data.</text>
</comment>
<dbReference type="SUPFAM" id="SSF141868">
    <property type="entry name" value="EAL domain-like"/>
    <property type="match status" value="1"/>
</dbReference>
<dbReference type="CDD" id="cd01948">
    <property type="entry name" value="EAL"/>
    <property type="match status" value="1"/>
</dbReference>
<evidence type="ECO:0000259" key="1">
    <source>
        <dbReference type="PROSITE" id="PS50883"/>
    </source>
</evidence>
<dbReference type="PROSITE" id="PS50885">
    <property type="entry name" value="HAMP"/>
    <property type="match status" value="1"/>
</dbReference>
<dbReference type="InterPro" id="IPR000160">
    <property type="entry name" value="GGDEF_dom"/>
</dbReference>
<name>A0A401JBU4_9PROT</name>
<protein>
    <submittedName>
        <fullName evidence="4">Diguanylate cyclase/phosphodiesterase</fullName>
    </submittedName>
</protein>
<dbReference type="InterPro" id="IPR029787">
    <property type="entry name" value="Nucleotide_cyclase"/>
</dbReference>
<dbReference type="PANTHER" id="PTHR33121">
    <property type="entry name" value="CYCLIC DI-GMP PHOSPHODIESTERASE PDEF"/>
    <property type="match status" value="1"/>
</dbReference>
<dbReference type="Gene3D" id="3.30.70.270">
    <property type="match status" value="1"/>
</dbReference>
<dbReference type="SMART" id="SM00052">
    <property type="entry name" value="EAL"/>
    <property type="match status" value="1"/>
</dbReference>
<dbReference type="NCBIfam" id="TIGR00254">
    <property type="entry name" value="GGDEF"/>
    <property type="match status" value="1"/>
</dbReference>
<evidence type="ECO:0000313" key="4">
    <source>
        <dbReference type="EMBL" id="GBL45034.1"/>
    </source>
</evidence>
<dbReference type="PROSITE" id="PS50887">
    <property type="entry name" value="GGDEF"/>
    <property type="match status" value="1"/>
</dbReference>
<dbReference type="GO" id="GO:0071111">
    <property type="term" value="F:cyclic-guanylate-specific phosphodiesterase activity"/>
    <property type="evidence" value="ECO:0007669"/>
    <property type="project" value="InterPro"/>
</dbReference>
<dbReference type="GO" id="GO:0007165">
    <property type="term" value="P:signal transduction"/>
    <property type="evidence" value="ECO:0007669"/>
    <property type="project" value="InterPro"/>
</dbReference>
<feature type="domain" description="HAMP" evidence="2">
    <location>
        <begin position="206"/>
        <end position="259"/>
    </location>
</feature>
<proteinExistence type="predicted"/>
<dbReference type="Gene3D" id="3.20.20.450">
    <property type="entry name" value="EAL domain"/>
    <property type="match status" value="1"/>
</dbReference>
<dbReference type="PANTHER" id="PTHR33121:SF23">
    <property type="entry name" value="CYCLIC DI-GMP PHOSPHODIESTERASE PDEB"/>
    <property type="match status" value="1"/>
</dbReference>
<reference evidence="4 5" key="1">
    <citation type="journal article" date="2019" name="Front. Microbiol.">
        <title>Genomes of Neutrophilic Sulfur-Oxidizing Chemolithoautotrophs Representing 9 Proteobacterial Species From 8 Genera.</title>
        <authorList>
            <person name="Watanabe T."/>
            <person name="Kojima H."/>
            <person name="Umezawa K."/>
            <person name="Hori C."/>
            <person name="Takasuka T.E."/>
            <person name="Kato Y."/>
            <person name="Fukui M."/>
        </authorList>
    </citation>
    <scope>NUCLEOTIDE SEQUENCE [LARGE SCALE GENOMIC DNA]</scope>
    <source>
        <strain evidence="4 5">TTN</strain>
    </source>
</reference>
<accession>A0A401JBU4</accession>
<dbReference type="InterPro" id="IPR003660">
    <property type="entry name" value="HAMP_dom"/>
</dbReference>
<dbReference type="FunFam" id="3.30.70.270:FF:000001">
    <property type="entry name" value="Diguanylate cyclase domain protein"/>
    <property type="match status" value="1"/>
</dbReference>
<sequence length="701" mass="77901">MKSSIRRRVLLLALLPATLLALSLGYFFTLSRITDLDQALRARGLAIARHLAPACEYGVISGNNQILQRLADSALAEPDVVSVYIMDRGGNVLASNSLKQSKLAGIQPGDIPVSSQNDTVTVATRSNVLFFRMPIRQTEVQVDDFALTSTPAPAIQPVNAAPLGYVAIELSRKATMERQNEVLRSAALLTIAALIATALLALRLGREITVPIMKLASAVDKIGRGYLDVRVKLGGNDDEFRILEDGINGMVSKLHRAHDNLQEQILQATAKLSYQASHDMLTGLINRREFEVRLERALFSAQHQDREHALCYMDLDQFKIVNDSCGHVAGDELLRQLTLHLQQEVRERDTLARLGGDEFGLLLENCPQDKALELAEIMRKTVEDFRFSMGEKNFMVGVSIGIVMINHESDNVVSLLTSADAACYAAKDHGRNRVHLYQMQDSELAKRRGEMQWVNRIQLAIAENRLQLYFQQIQPLQKQEQGLHVELLLRMIDESGQCILPMAFIPAAERYHLMPMLDRWVMENSFKLCDAYIAPDSCELQTWAVNVSGASLCDAGFVQYLKSHLVDNPALARTLCIEITETAAITNLGAANTFIKELKSLGCRFALDDFGSGLSSLNYLKNLNVDYLKIDGAFIKDMADDAIDLAMVEAINKIGHQMGLLTIAEFVDSERVLLKLKEIGVDFVQGNWIHKPENAEALCKT</sequence>
<dbReference type="Proteomes" id="UP000286806">
    <property type="component" value="Unassembled WGS sequence"/>
</dbReference>
<dbReference type="Gene3D" id="6.10.340.10">
    <property type="match status" value="1"/>
</dbReference>
<dbReference type="SUPFAM" id="SSF158472">
    <property type="entry name" value="HAMP domain-like"/>
    <property type="match status" value="1"/>
</dbReference>
<dbReference type="InterPro" id="IPR035919">
    <property type="entry name" value="EAL_sf"/>
</dbReference>
<feature type="domain" description="GGDEF" evidence="3">
    <location>
        <begin position="306"/>
        <end position="439"/>
    </location>
</feature>
<dbReference type="InterPro" id="IPR050706">
    <property type="entry name" value="Cyclic-di-GMP_PDE-like"/>
</dbReference>
<dbReference type="GO" id="GO:0016020">
    <property type="term" value="C:membrane"/>
    <property type="evidence" value="ECO:0007669"/>
    <property type="project" value="InterPro"/>
</dbReference>
<dbReference type="AlphaFoldDB" id="A0A401JBU4"/>
<dbReference type="InterPro" id="IPR019247">
    <property type="entry name" value="Histidine_kinase_BarA_N"/>
</dbReference>
<evidence type="ECO:0000259" key="3">
    <source>
        <dbReference type="PROSITE" id="PS50887"/>
    </source>
</evidence>
<dbReference type="SMART" id="SM00304">
    <property type="entry name" value="HAMP"/>
    <property type="match status" value="1"/>
</dbReference>
<dbReference type="CDD" id="cd06225">
    <property type="entry name" value="HAMP"/>
    <property type="match status" value="1"/>
</dbReference>
<dbReference type="SUPFAM" id="SSF55073">
    <property type="entry name" value="Nucleotide cyclase"/>
    <property type="match status" value="1"/>
</dbReference>
<keyword evidence="5" id="KW-1185">Reference proteome</keyword>
<dbReference type="CDD" id="cd01949">
    <property type="entry name" value="GGDEF"/>
    <property type="match status" value="1"/>
</dbReference>
<dbReference type="PROSITE" id="PS50883">
    <property type="entry name" value="EAL"/>
    <property type="match status" value="1"/>
</dbReference>
<feature type="domain" description="EAL" evidence="1">
    <location>
        <begin position="450"/>
        <end position="701"/>
    </location>
</feature>
<evidence type="ECO:0000313" key="5">
    <source>
        <dbReference type="Proteomes" id="UP000286806"/>
    </source>
</evidence>
<evidence type="ECO:0000259" key="2">
    <source>
        <dbReference type="PROSITE" id="PS50885"/>
    </source>
</evidence>
<dbReference type="InterPro" id="IPR001633">
    <property type="entry name" value="EAL_dom"/>
</dbReference>
<dbReference type="InterPro" id="IPR043128">
    <property type="entry name" value="Rev_trsase/Diguanyl_cyclase"/>
</dbReference>
<organism evidence="4 5">
    <name type="scientific">Sulfuriferula multivorans</name>
    <dbReference type="NCBI Taxonomy" id="1559896"/>
    <lineage>
        <taxon>Bacteria</taxon>
        <taxon>Pseudomonadati</taxon>
        <taxon>Pseudomonadota</taxon>
        <taxon>Betaproteobacteria</taxon>
        <taxon>Nitrosomonadales</taxon>
        <taxon>Sulfuricellaceae</taxon>
        <taxon>Sulfuriferula</taxon>
    </lineage>
</organism>
<dbReference type="Pfam" id="PF09984">
    <property type="entry name" value="sCache_4"/>
    <property type="match status" value="1"/>
</dbReference>